<name>A0ACC1YC90_MELAZ</name>
<sequence>MVDGSVPRAMLPFMTATQQQYVCLELPVLHVQFGVIDCSYRGHAKSTITSCCIYPSTCQTVFKRRGLPDLRIKLYSITKSLLLSIAADENGHTASRSNSEAPSLAPMQCSDRKRKHGATTGLLRIKMK</sequence>
<keyword evidence="2" id="KW-1185">Reference proteome</keyword>
<accession>A0ACC1YC90</accession>
<proteinExistence type="predicted"/>
<organism evidence="1 2">
    <name type="scientific">Melia azedarach</name>
    <name type="common">Chinaberry tree</name>
    <dbReference type="NCBI Taxonomy" id="155640"/>
    <lineage>
        <taxon>Eukaryota</taxon>
        <taxon>Viridiplantae</taxon>
        <taxon>Streptophyta</taxon>
        <taxon>Embryophyta</taxon>
        <taxon>Tracheophyta</taxon>
        <taxon>Spermatophyta</taxon>
        <taxon>Magnoliopsida</taxon>
        <taxon>eudicotyledons</taxon>
        <taxon>Gunneridae</taxon>
        <taxon>Pentapetalae</taxon>
        <taxon>rosids</taxon>
        <taxon>malvids</taxon>
        <taxon>Sapindales</taxon>
        <taxon>Meliaceae</taxon>
        <taxon>Melia</taxon>
    </lineage>
</organism>
<evidence type="ECO:0000313" key="1">
    <source>
        <dbReference type="EMBL" id="KAJ4721044.1"/>
    </source>
</evidence>
<dbReference type="EMBL" id="CM051397">
    <property type="protein sequence ID" value="KAJ4721044.1"/>
    <property type="molecule type" value="Genomic_DNA"/>
</dbReference>
<comment type="caution">
    <text evidence="1">The sequence shown here is derived from an EMBL/GenBank/DDBJ whole genome shotgun (WGS) entry which is preliminary data.</text>
</comment>
<reference evidence="1 2" key="1">
    <citation type="journal article" date="2023" name="Science">
        <title>Complex scaffold remodeling in plant triterpene biosynthesis.</title>
        <authorList>
            <person name="De La Pena R."/>
            <person name="Hodgson H."/>
            <person name="Liu J.C."/>
            <person name="Stephenson M.J."/>
            <person name="Martin A.C."/>
            <person name="Owen C."/>
            <person name="Harkess A."/>
            <person name="Leebens-Mack J."/>
            <person name="Jimenez L.E."/>
            <person name="Osbourn A."/>
            <person name="Sattely E.S."/>
        </authorList>
    </citation>
    <scope>NUCLEOTIDE SEQUENCE [LARGE SCALE GENOMIC DNA]</scope>
    <source>
        <strain evidence="2">cv. JPN11</strain>
        <tissue evidence="1">Leaf</tissue>
    </source>
</reference>
<gene>
    <name evidence="1" type="ORF">OWV82_008772</name>
</gene>
<evidence type="ECO:0000313" key="2">
    <source>
        <dbReference type="Proteomes" id="UP001164539"/>
    </source>
</evidence>
<dbReference type="Proteomes" id="UP001164539">
    <property type="component" value="Chromosome 4"/>
</dbReference>
<protein>
    <submittedName>
        <fullName evidence="1">Proline-, glutamic acid- and leucine-rich protein 1</fullName>
    </submittedName>
</protein>